<dbReference type="EMBL" id="JACJPW010000047">
    <property type="protein sequence ID" value="MBD2183047.1"/>
    <property type="molecule type" value="Genomic_DNA"/>
</dbReference>
<dbReference type="Pfam" id="PF13767">
    <property type="entry name" value="DUF4168"/>
    <property type="match status" value="1"/>
</dbReference>
<dbReference type="RefSeq" id="WP_190466561.1">
    <property type="nucleotide sequence ID" value="NZ_JACJPW010000047.1"/>
</dbReference>
<dbReference type="AlphaFoldDB" id="A0A926VG02"/>
<dbReference type="Proteomes" id="UP000641646">
    <property type="component" value="Unassembled WGS sequence"/>
</dbReference>
<reference evidence="2" key="1">
    <citation type="journal article" date="2015" name="ISME J.">
        <title>Draft Genome Sequence of Streptomyces incarnatus NRRL8089, which Produces the Nucleoside Antibiotic Sinefungin.</title>
        <authorList>
            <person name="Oshima K."/>
            <person name="Hattori M."/>
            <person name="Shimizu H."/>
            <person name="Fukuda K."/>
            <person name="Nemoto M."/>
            <person name="Inagaki K."/>
            <person name="Tamura T."/>
        </authorList>
    </citation>
    <scope>NUCLEOTIDE SEQUENCE</scope>
    <source>
        <strain evidence="2">FACHB-1375</strain>
    </source>
</reference>
<organism evidence="2 3">
    <name type="scientific">Aerosakkonema funiforme FACHB-1375</name>
    <dbReference type="NCBI Taxonomy" id="2949571"/>
    <lineage>
        <taxon>Bacteria</taxon>
        <taxon>Bacillati</taxon>
        <taxon>Cyanobacteriota</taxon>
        <taxon>Cyanophyceae</taxon>
        <taxon>Oscillatoriophycideae</taxon>
        <taxon>Aerosakkonematales</taxon>
        <taxon>Aerosakkonemataceae</taxon>
        <taxon>Aerosakkonema</taxon>
    </lineage>
</organism>
<name>A0A926VG02_9CYAN</name>
<dbReference type="InterPro" id="IPR025433">
    <property type="entry name" value="DUF4168"/>
</dbReference>
<sequence length="161" mass="17894">MTNSSVEISRLYPNRMLSKSIVVALLSTLGLLCSVTPDLSASTPTLMFSSAATAQAVSDDEVSRFARAGFAIEKRRQAVVEEIKARTGGNVPDINCYPPEKVESLPANIRDEVKQFCDFSRQTIQANQFSVGRFLEIRDGQNSDPTLKQRIDRELLRLQSR</sequence>
<gene>
    <name evidence="2" type="ORF">H6G03_18585</name>
</gene>
<protein>
    <submittedName>
        <fullName evidence="2">DUF4168 domain-containing protein</fullName>
    </submittedName>
</protein>
<reference evidence="2" key="2">
    <citation type="submission" date="2020-08" db="EMBL/GenBank/DDBJ databases">
        <authorList>
            <person name="Chen M."/>
            <person name="Teng W."/>
            <person name="Zhao L."/>
            <person name="Hu C."/>
            <person name="Zhou Y."/>
            <person name="Han B."/>
            <person name="Song L."/>
            <person name="Shu W."/>
        </authorList>
    </citation>
    <scope>NUCLEOTIDE SEQUENCE</scope>
    <source>
        <strain evidence="2">FACHB-1375</strain>
    </source>
</reference>
<proteinExistence type="predicted"/>
<evidence type="ECO:0000313" key="3">
    <source>
        <dbReference type="Proteomes" id="UP000641646"/>
    </source>
</evidence>
<accession>A0A926VG02</accession>
<evidence type="ECO:0000313" key="2">
    <source>
        <dbReference type="EMBL" id="MBD2183047.1"/>
    </source>
</evidence>
<feature type="domain" description="DUF4168" evidence="1">
    <location>
        <begin position="58"/>
        <end position="151"/>
    </location>
</feature>
<evidence type="ECO:0000259" key="1">
    <source>
        <dbReference type="Pfam" id="PF13767"/>
    </source>
</evidence>
<comment type="caution">
    <text evidence="2">The sequence shown here is derived from an EMBL/GenBank/DDBJ whole genome shotgun (WGS) entry which is preliminary data.</text>
</comment>
<keyword evidence="3" id="KW-1185">Reference proteome</keyword>